<evidence type="ECO:0000256" key="2">
    <source>
        <dbReference type="ARBA" id="ARBA00004922"/>
    </source>
</evidence>
<evidence type="ECO:0000256" key="7">
    <source>
        <dbReference type="ARBA" id="ARBA00022692"/>
    </source>
</evidence>
<dbReference type="STRING" id="5486.A0A367YIL3"/>
<keyword evidence="7 15" id="KW-0812">Transmembrane</keyword>
<dbReference type="InterPro" id="IPR003342">
    <property type="entry name" value="ArnT-like_N"/>
</dbReference>
<keyword evidence="5 15" id="KW-0328">Glycosyltransferase</keyword>
<dbReference type="AlphaFoldDB" id="A0A367YIL3"/>
<keyword evidence="12" id="KW-0325">Glycoprotein</keyword>
<feature type="transmembrane region" description="Helical" evidence="15">
    <location>
        <begin position="139"/>
        <end position="160"/>
    </location>
</feature>
<name>A0A367YIL3_9ASCO</name>
<feature type="transmembrane region" description="Helical" evidence="15">
    <location>
        <begin position="527"/>
        <end position="545"/>
    </location>
</feature>
<evidence type="ECO:0000256" key="15">
    <source>
        <dbReference type="RuleBase" id="RU367007"/>
    </source>
</evidence>
<keyword evidence="8" id="KW-0677">Repeat</keyword>
<dbReference type="PROSITE" id="PS50919">
    <property type="entry name" value="MIR"/>
    <property type="match status" value="2"/>
</dbReference>
<evidence type="ECO:0000256" key="3">
    <source>
        <dbReference type="ARBA" id="ARBA00007222"/>
    </source>
</evidence>
<sequence length="657" mass="74891">MAKKVSTPASKVAAKQAAIRSKQHEDVLTIDPLVDPIFQKGHIRDPQKRLLSTKEYWMLSSLLVVAFYVRMYKLSYPNSVVFDEYILGTFFMDVHPPLAKMLFGAVGAVGGFKGDLISSQLSSHMPHFLLIIENFNVTISRYILLDSPLLFFIAAAVYAWKKFEIQVPFTFGWYKSLIATGIALGLALSSKWVGLFTVAWVGLLCLYQLWFIIGDLTVSTKKIVHHFFARGFILLGIPIALYLAFFAIHFQLLYKEGDGGAFMTSAFRASLQGNKIPKDIIEPVGLATTITLYPHLDSNNKWLIEPFNGTIYNDTFVPLINGMKIRLKHINTGRRLHSHDEKPPVSERDWQKEASCYGYEGFAGDANDDWIVEVVNYRSQEGDAQVFVKALNTVFRLKHAMTGHYLFSSEVKLPDWGFGQQEVTAASQGKRHLTHWYIETNENKYLPKENAKIVNYPKLLTSHHHWQSNPSEWPLLLRGINYWNREHRQVYLLGNAVTWWAATLSIAGFSLYAAYTDKHIFNFNTQVLSYTLGWAIHYAPFFLMGRQLFLHHYQPALYFGILALGHPYLQNIGYFLVAGTTVLSLIFYVYYSPLIYASPWTRDRCSGANKKLAKKEEHHDNDAELVQVKEPVKEEVAAKVEEVVKEVPAKKEAVKEP</sequence>
<evidence type="ECO:0000256" key="1">
    <source>
        <dbReference type="ARBA" id="ARBA00004477"/>
    </source>
</evidence>
<dbReference type="PANTHER" id="PTHR10050">
    <property type="entry name" value="DOLICHYL-PHOSPHATE-MANNOSE--PROTEIN MANNOSYLTRANSFERASE"/>
    <property type="match status" value="1"/>
</dbReference>
<protein>
    <recommendedName>
        <fullName evidence="4 15">Dolichyl-phosphate-mannose--protein mannosyltransferase</fullName>
        <ecNumber evidence="4 15">2.4.1.109</ecNumber>
    </recommendedName>
</protein>
<dbReference type="GO" id="GO:0004169">
    <property type="term" value="F:dolichyl-phosphate-mannose-protein mannosyltransferase activity"/>
    <property type="evidence" value="ECO:0007669"/>
    <property type="project" value="UniProtKB-UniRule"/>
</dbReference>
<dbReference type="SMART" id="SM00472">
    <property type="entry name" value="MIR"/>
    <property type="match status" value="2"/>
</dbReference>
<evidence type="ECO:0000256" key="6">
    <source>
        <dbReference type="ARBA" id="ARBA00022679"/>
    </source>
</evidence>
<reference evidence="17 18" key="1">
    <citation type="submission" date="2018-06" db="EMBL/GenBank/DDBJ databases">
        <title>Whole genome sequencing of Candida tropicalis (genome annotated by CSBL at Korea University).</title>
        <authorList>
            <person name="Ahn J."/>
        </authorList>
    </citation>
    <scope>NUCLEOTIDE SEQUENCE [LARGE SCALE GENOMIC DNA]</scope>
    <source>
        <strain evidence="17 18">ATCC 20962</strain>
    </source>
</reference>
<comment type="function">
    <text evidence="15">Transfers mannose from Dol-P-mannose to Ser or Thr residues on proteins.</text>
</comment>
<comment type="caution">
    <text evidence="17">The sequence shown here is derived from an EMBL/GenBank/DDBJ whole genome shotgun (WGS) entry which is preliminary data.</text>
</comment>
<gene>
    <name evidence="17" type="primary">PMT1</name>
    <name evidence="17" type="ORF">Cantr_01283</name>
</gene>
<dbReference type="EMBL" id="QLNQ01000020">
    <property type="protein sequence ID" value="RCK65694.1"/>
    <property type="molecule type" value="Genomic_DNA"/>
</dbReference>
<dbReference type="EC" id="2.4.1.109" evidence="4 15"/>
<dbReference type="InterPro" id="IPR036300">
    <property type="entry name" value="MIR_dom_sf"/>
</dbReference>
<feature type="transmembrane region" description="Helical" evidence="15">
    <location>
        <begin position="575"/>
        <end position="596"/>
    </location>
</feature>
<keyword evidence="6 15" id="KW-0808">Transferase</keyword>
<feature type="domain" description="MIR" evidence="16">
    <location>
        <begin position="316"/>
        <end position="375"/>
    </location>
</feature>
<evidence type="ECO:0000256" key="13">
    <source>
        <dbReference type="ARBA" id="ARBA00045085"/>
    </source>
</evidence>
<comment type="pathway">
    <text evidence="2 15">Protein modification; protein glycosylation.</text>
</comment>
<dbReference type="UniPathway" id="UPA00378"/>
<organism evidence="17 18">
    <name type="scientific">Candida viswanathii</name>
    <dbReference type="NCBI Taxonomy" id="5486"/>
    <lineage>
        <taxon>Eukaryota</taxon>
        <taxon>Fungi</taxon>
        <taxon>Dikarya</taxon>
        <taxon>Ascomycota</taxon>
        <taxon>Saccharomycotina</taxon>
        <taxon>Pichiomycetes</taxon>
        <taxon>Debaryomycetaceae</taxon>
        <taxon>Candida/Lodderomyces clade</taxon>
        <taxon>Candida</taxon>
    </lineage>
</organism>
<comment type="subcellular location">
    <subcellularLocation>
        <location evidence="1 15">Endoplasmic reticulum membrane</location>
        <topology evidence="1 15">Multi-pass membrane protein</topology>
    </subcellularLocation>
</comment>
<evidence type="ECO:0000256" key="12">
    <source>
        <dbReference type="ARBA" id="ARBA00023180"/>
    </source>
</evidence>
<dbReference type="Pfam" id="PF16192">
    <property type="entry name" value="PMT_4TMC"/>
    <property type="match status" value="1"/>
</dbReference>
<dbReference type="Gene3D" id="2.80.10.50">
    <property type="match status" value="1"/>
</dbReference>
<dbReference type="OrthoDB" id="292747at2759"/>
<dbReference type="PANTHER" id="PTHR10050:SF50">
    <property type="entry name" value="DOLICHYL-PHOSPHATE-MANNOSE--PROTEIN MANNOSYLTRANSFERASE 1-RELATED"/>
    <property type="match status" value="1"/>
</dbReference>
<feature type="transmembrane region" description="Helical" evidence="15">
    <location>
        <begin position="56"/>
        <end position="72"/>
    </location>
</feature>
<keyword evidence="9 15" id="KW-0256">Endoplasmic reticulum</keyword>
<keyword evidence="10 15" id="KW-1133">Transmembrane helix</keyword>
<evidence type="ECO:0000256" key="11">
    <source>
        <dbReference type="ARBA" id="ARBA00023136"/>
    </source>
</evidence>
<evidence type="ECO:0000256" key="4">
    <source>
        <dbReference type="ARBA" id="ARBA00012839"/>
    </source>
</evidence>
<keyword evidence="11 15" id="KW-0472">Membrane</keyword>
<evidence type="ECO:0000313" key="17">
    <source>
        <dbReference type="EMBL" id="RCK65694.1"/>
    </source>
</evidence>
<evidence type="ECO:0000259" key="16">
    <source>
        <dbReference type="PROSITE" id="PS50919"/>
    </source>
</evidence>
<dbReference type="Pfam" id="PF02366">
    <property type="entry name" value="PMT"/>
    <property type="match status" value="2"/>
</dbReference>
<evidence type="ECO:0000256" key="14">
    <source>
        <dbReference type="ARBA" id="ARBA00045102"/>
    </source>
</evidence>
<feature type="domain" description="MIR" evidence="16">
    <location>
        <begin position="385"/>
        <end position="441"/>
    </location>
</feature>
<dbReference type="GO" id="GO:0005789">
    <property type="term" value="C:endoplasmic reticulum membrane"/>
    <property type="evidence" value="ECO:0007669"/>
    <property type="project" value="UniProtKB-SubCell"/>
</dbReference>
<feature type="transmembrane region" description="Helical" evidence="15">
    <location>
        <begin position="172"/>
        <end position="188"/>
    </location>
</feature>
<evidence type="ECO:0000256" key="8">
    <source>
        <dbReference type="ARBA" id="ARBA00022737"/>
    </source>
</evidence>
<feature type="transmembrane region" description="Helical" evidence="15">
    <location>
        <begin position="195"/>
        <end position="213"/>
    </location>
</feature>
<evidence type="ECO:0000256" key="10">
    <source>
        <dbReference type="ARBA" id="ARBA00022989"/>
    </source>
</evidence>
<accession>A0A367YIL3</accession>
<feature type="transmembrane region" description="Helical" evidence="15">
    <location>
        <begin position="233"/>
        <end position="254"/>
    </location>
</feature>
<evidence type="ECO:0000256" key="9">
    <source>
        <dbReference type="ARBA" id="ARBA00022824"/>
    </source>
</evidence>
<comment type="catalytic activity">
    <reaction evidence="14 15">
        <text>a di-trans,poly-cis-dolichyl beta-D-mannosyl phosphate + L-seryl-[protein] = 3-O-(alpha-D-mannosyl)-L-seryl-[protein] + a di-trans,poly-cis-dolichyl phosphate + H(+)</text>
        <dbReference type="Rhea" id="RHEA:17377"/>
        <dbReference type="Rhea" id="RHEA-COMP:9863"/>
        <dbReference type="Rhea" id="RHEA-COMP:13546"/>
        <dbReference type="Rhea" id="RHEA-COMP:19498"/>
        <dbReference type="Rhea" id="RHEA-COMP:19501"/>
        <dbReference type="ChEBI" id="CHEBI:15378"/>
        <dbReference type="ChEBI" id="CHEBI:29999"/>
        <dbReference type="ChEBI" id="CHEBI:57683"/>
        <dbReference type="ChEBI" id="CHEBI:58211"/>
        <dbReference type="ChEBI" id="CHEBI:137321"/>
        <dbReference type="EC" id="2.4.1.109"/>
    </reaction>
</comment>
<keyword evidence="18" id="KW-1185">Reference proteome</keyword>
<feature type="transmembrane region" description="Helical" evidence="15">
    <location>
        <begin position="490"/>
        <end position="515"/>
    </location>
</feature>
<dbReference type="SUPFAM" id="SSF82109">
    <property type="entry name" value="MIR domain"/>
    <property type="match status" value="1"/>
</dbReference>
<comment type="catalytic activity">
    <reaction evidence="13 15">
        <text>a di-trans,poly-cis-dolichyl beta-D-mannosyl phosphate + L-threonyl-[protein] = 3-O-(alpha-D-mannosyl)-L-threonyl-[protein] + a di-trans,poly-cis-dolichyl phosphate + H(+)</text>
        <dbReference type="Rhea" id="RHEA:53396"/>
        <dbReference type="Rhea" id="RHEA-COMP:11060"/>
        <dbReference type="Rhea" id="RHEA-COMP:13547"/>
        <dbReference type="Rhea" id="RHEA-COMP:19498"/>
        <dbReference type="Rhea" id="RHEA-COMP:19501"/>
        <dbReference type="ChEBI" id="CHEBI:15378"/>
        <dbReference type="ChEBI" id="CHEBI:30013"/>
        <dbReference type="ChEBI" id="CHEBI:57683"/>
        <dbReference type="ChEBI" id="CHEBI:58211"/>
        <dbReference type="ChEBI" id="CHEBI:137323"/>
        <dbReference type="EC" id="2.4.1.109"/>
    </reaction>
</comment>
<dbReference type="Pfam" id="PF02815">
    <property type="entry name" value="MIR"/>
    <property type="match status" value="1"/>
</dbReference>
<evidence type="ECO:0000313" key="18">
    <source>
        <dbReference type="Proteomes" id="UP000253472"/>
    </source>
</evidence>
<dbReference type="InterPro" id="IPR032421">
    <property type="entry name" value="PMT_4TMC"/>
</dbReference>
<comment type="similarity">
    <text evidence="3 15">Belongs to the glycosyltransferase 39 family.</text>
</comment>
<proteinExistence type="inferred from homology"/>
<dbReference type="InterPro" id="IPR016093">
    <property type="entry name" value="MIR_motif"/>
</dbReference>
<evidence type="ECO:0000256" key="5">
    <source>
        <dbReference type="ARBA" id="ARBA00022676"/>
    </source>
</evidence>
<dbReference type="Proteomes" id="UP000253472">
    <property type="component" value="Unassembled WGS sequence"/>
</dbReference>
<dbReference type="InterPro" id="IPR027005">
    <property type="entry name" value="PMT-like"/>
</dbReference>